<organism evidence="3 4">
    <name type="scientific">Hymenobacter wooponensis</name>
    <dbReference type="NCBI Taxonomy" id="1525360"/>
    <lineage>
        <taxon>Bacteria</taxon>
        <taxon>Pseudomonadati</taxon>
        <taxon>Bacteroidota</taxon>
        <taxon>Cytophagia</taxon>
        <taxon>Cytophagales</taxon>
        <taxon>Hymenobacteraceae</taxon>
        <taxon>Hymenobacter</taxon>
    </lineage>
</organism>
<reference evidence="3 4" key="1">
    <citation type="submission" date="2019-04" db="EMBL/GenBank/DDBJ databases">
        <authorList>
            <person name="Feng G."/>
            <person name="Zhang J."/>
            <person name="Zhu H."/>
        </authorList>
    </citation>
    <scope>NUCLEOTIDE SEQUENCE [LARGE SCALE GENOMIC DNA]</scope>
    <source>
        <strain evidence="3 4">JCM 19491</strain>
    </source>
</reference>
<evidence type="ECO:0000313" key="4">
    <source>
        <dbReference type="Proteomes" id="UP000298284"/>
    </source>
</evidence>
<accession>A0A4Z0MKH9</accession>
<feature type="signal peptide" evidence="2">
    <location>
        <begin position="1"/>
        <end position="21"/>
    </location>
</feature>
<feature type="compositionally biased region" description="Gly residues" evidence="1">
    <location>
        <begin position="110"/>
        <end position="127"/>
    </location>
</feature>
<dbReference type="RefSeq" id="WP_135530438.1">
    <property type="nucleotide sequence ID" value="NZ_SRKZ01000003.1"/>
</dbReference>
<name>A0A4Z0MKH9_9BACT</name>
<gene>
    <name evidence="3" type="ORF">EU557_10585</name>
</gene>
<evidence type="ECO:0000256" key="1">
    <source>
        <dbReference type="SAM" id="MobiDB-lite"/>
    </source>
</evidence>
<evidence type="ECO:0000313" key="3">
    <source>
        <dbReference type="EMBL" id="TGD80283.1"/>
    </source>
</evidence>
<dbReference type="AlphaFoldDB" id="A0A4Z0MKH9"/>
<protein>
    <submittedName>
        <fullName evidence="3">Uncharacterized protein</fullName>
    </submittedName>
</protein>
<comment type="caution">
    <text evidence="3">The sequence shown here is derived from an EMBL/GenBank/DDBJ whole genome shotgun (WGS) entry which is preliminary data.</text>
</comment>
<keyword evidence="4" id="KW-1185">Reference proteome</keyword>
<keyword evidence="2" id="KW-0732">Signal</keyword>
<proteinExistence type="predicted"/>
<dbReference type="OrthoDB" id="887301at2"/>
<feature type="region of interest" description="Disordered" evidence="1">
    <location>
        <begin position="109"/>
        <end position="134"/>
    </location>
</feature>
<dbReference type="EMBL" id="SRKZ01000003">
    <property type="protein sequence ID" value="TGD80283.1"/>
    <property type="molecule type" value="Genomic_DNA"/>
</dbReference>
<feature type="chain" id="PRO_5021381245" evidence="2">
    <location>
        <begin position="22"/>
        <end position="134"/>
    </location>
</feature>
<sequence length="134" mass="14404">MKLLVRSLSLSALLALGAATSAFTPSRPAIETRSAVSYTDYVDGYTHGKKEAEENKCIDGAQFQYKYTTYYHPWAERNRSYATTPEEYDYWNGYVEGMEEGYNTPVVCGSPGGGGGGTGPGGGGGDGPYEPVFD</sequence>
<evidence type="ECO:0000256" key="2">
    <source>
        <dbReference type="SAM" id="SignalP"/>
    </source>
</evidence>
<dbReference type="Proteomes" id="UP000298284">
    <property type="component" value="Unassembled WGS sequence"/>
</dbReference>